<gene>
    <name evidence="2" type="ORF">DM02DRAFT_625236</name>
</gene>
<dbReference type="AlphaFoldDB" id="A0A2V1E1E8"/>
<keyword evidence="3" id="KW-1185">Reference proteome</keyword>
<proteinExistence type="predicted"/>
<feature type="region of interest" description="Disordered" evidence="1">
    <location>
        <begin position="147"/>
        <end position="187"/>
    </location>
</feature>
<name>A0A2V1E1E8_9PLEO</name>
<accession>A0A2V1E1E8</accession>
<feature type="region of interest" description="Disordered" evidence="1">
    <location>
        <begin position="72"/>
        <end position="102"/>
    </location>
</feature>
<evidence type="ECO:0000313" key="3">
    <source>
        <dbReference type="Proteomes" id="UP000244855"/>
    </source>
</evidence>
<feature type="compositionally biased region" description="Polar residues" evidence="1">
    <location>
        <begin position="86"/>
        <end position="96"/>
    </location>
</feature>
<reference evidence="2 3" key="1">
    <citation type="journal article" date="2018" name="Sci. Rep.">
        <title>Comparative genomics provides insights into the lifestyle and reveals functional heterogeneity of dark septate endophytic fungi.</title>
        <authorList>
            <person name="Knapp D.G."/>
            <person name="Nemeth J.B."/>
            <person name="Barry K."/>
            <person name="Hainaut M."/>
            <person name="Henrissat B."/>
            <person name="Johnson J."/>
            <person name="Kuo A."/>
            <person name="Lim J.H.P."/>
            <person name="Lipzen A."/>
            <person name="Nolan M."/>
            <person name="Ohm R.A."/>
            <person name="Tamas L."/>
            <person name="Grigoriev I.V."/>
            <person name="Spatafora J.W."/>
            <person name="Nagy L.G."/>
            <person name="Kovacs G.M."/>
        </authorList>
    </citation>
    <scope>NUCLEOTIDE SEQUENCE [LARGE SCALE GENOMIC DNA]</scope>
    <source>
        <strain evidence="2 3">DSE2036</strain>
    </source>
</reference>
<dbReference type="Proteomes" id="UP000244855">
    <property type="component" value="Unassembled WGS sequence"/>
</dbReference>
<protein>
    <submittedName>
        <fullName evidence="2">Uncharacterized protein</fullName>
    </submittedName>
</protein>
<organism evidence="2 3">
    <name type="scientific">Periconia macrospinosa</name>
    <dbReference type="NCBI Taxonomy" id="97972"/>
    <lineage>
        <taxon>Eukaryota</taxon>
        <taxon>Fungi</taxon>
        <taxon>Dikarya</taxon>
        <taxon>Ascomycota</taxon>
        <taxon>Pezizomycotina</taxon>
        <taxon>Dothideomycetes</taxon>
        <taxon>Pleosporomycetidae</taxon>
        <taxon>Pleosporales</taxon>
        <taxon>Massarineae</taxon>
        <taxon>Periconiaceae</taxon>
        <taxon>Periconia</taxon>
    </lineage>
</organism>
<evidence type="ECO:0000313" key="2">
    <source>
        <dbReference type="EMBL" id="PVI04126.1"/>
    </source>
</evidence>
<sequence>MDHGYIEPGKPTTSEIPRFTQDAWDHEPELDLLNNLDLGQNGYDYYTMAHRPQYPTPALKPGTKRGFETAFQNATSQSPIPPPLRNSGNPFNQTPSFAHPQRIKQEQSLQNLIQRNEVHKQSDPQAQRIEQLKAELKRAKEHIRQLEAGYRDMNMDPPQPLPIPRSLASRITRDEPLPDNPDPEWFI</sequence>
<evidence type="ECO:0000256" key="1">
    <source>
        <dbReference type="SAM" id="MobiDB-lite"/>
    </source>
</evidence>
<dbReference type="EMBL" id="KZ805324">
    <property type="protein sequence ID" value="PVI04126.1"/>
    <property type="molecule type" value="Genomic_DNA"/>
</dbReference>